<keyword evidence="4" id="KW-1185">Reference proteome</keyword>
<evidence type="ECO:0000256" key="1">
    <source>
        <dbReference type="ARBA" id="ARBA00022801"/>
    </source>
</evidence>
<dbReference type="PANTHER" id="PTHR48081">
    <property type="entry name" value="AB HYDROLASE SUPERFAMILY PROTEIN C4A8.06C"/>
    <property type="match status" value="1"/>
</dbReference>
<dbReference type="Proteomes" id="UP000190341">
    <property type="component" value="Unassembled WGS sequence"/>
</dbReference>
<dbReference type="InterPro" id="IPR029058">
    <property type="entry name" value="AB_hydrolase_fold"/>
</dbReference>
<reference evidence="3 4" key="1">
    <citation type="submission" date="2017-02" db="EMBL/GenBank/DDBJ databases">
        <authorList>
            <person name="Peterson S.W."/>
        </authorList>
    </citation>
    <scope>NUCLEOTIDE SEQUENCE [LARGE SCALE GENOMIC DNA]</scope>
    <source>
        <strain evidence="3 4">P15</strain>
    </source>
</reference>
<dbReference type="Gene3D" id="3.40.50.1820">
    <property type="entry name" value="alpha/beta hydrolase"/>
    <property type="match status" value="1"/>
</dbReference>
<dbReference type="SUPFAM" id="SSF53474">
    <property type="entry name" value="alpha/beta-Hydrolases"/>
    <property type="match status" value="1"/>
</dbReference>
<accession>A0A1T5K2S5</accession>
<dbReference type="PANTHER" id="PTHR48081:SF8">
    <property type="entry name" value="ALPHA_BETA HYDROLASE FOLD-3 DOMAIN-CONTAINING PROTEIN-RELATED"/>
    <property type="match status" value="1"/>
</dbReference>
<dbReference type="Pfam" id="PF07859">
    <property type="entry name" value="Abhydrolase_3"/>
    <property type="match status" value="1"/>
</dbReference>
<gene>
    <name evidence="3" type="ORF">SAMN06296058_1295</name>
</gene>
<dbReference type="OrthoDB" id="9771666at2"/>
<feature type="domain" description="Alpha/beta hydrolase fold-3" evidence="2">
    <location>
        <begin position="112"/>
        <end position="318"/>
    </location>
</feature>
<dbReference type="EMBL" id="FUZV01000001">
    <property type="protein sequence ID" value="SKC57778.1"/>
    <property type="molecule type" value="Genomic_DNA"/>
</dbReference>
<dbReference type="GO" id="GO:0016787">
    <property type="term" value="F:hydrolase activity"/>
    <property type="evidence" value="ECO:0007669"/>
    <property type="project" value="UniProtKB-KW"/>
</dbReference>
<evidence type="ECO:0000259" key="2">
    <source>
        <dbReference type="Pfam" id="PF07859"/>
    </source>
</evidence>
<dbReference type="RefSeq" id="WP_079723608.1">
    <property type="nucleotide sequence ID" value="NZ_BMCL01000002.1"/>
</dbReference>
<keyword evidence="1" id="KW-0378">Hydrolase</keyword>
<evidence type="ECO:0000313" key="4">
    <source>
        <dbReference type="Proteomes" id="UP000190341"/>
    </source>
</evidence>
<dbReference type="InterPro" id="IPR050300">
    <property type="entry name" value="GDXG_lipolytic_enzyme"/>
</dbReference>
<sequence>MPNDNDGKPNLIIDTLADAVGALRLDDDMHELAKAHGELEPKAIEKLSANEARQQPTIADAVKHLLQKQGRSTDPEALVPGVTRKSMSIPARGGPLHALVYTPQGARDVPAILYIHGGGWVIANAEVYDGGARGLAKQTGAVVVSVDYRQAPEHKFPAAWDDCVDAWRWLGENAAALGADPARLAIAGESAGGCMAVATAVEARQLGLVAPRHVLAVYPVAQTGSLNTVSYLENAIAKPLNRPMIEWFLGHLLRTDADKQDTRLDLEHAGLAGLPPVTIINATIDPLRSDGEHLKDALEAAGVSVERKIYTGVSHEFFGTAAVVAKAQEAQEYAGARLRASLGVARA</sequence>
<protein>
    <submittedName>
        <fullName evidence="3">Acetyl esterase/lipase</fullName>
    </submittedName>
</protein>
<dbReference type="InterPro" id="IPR013094">
    <property type="entry name" value="AB_hydrolase_3"/>
</dbReference>
<dbReference type="AlphaFoldDB" id="A0A1T5K2S5"/>
<evidence type="ECO:0000313" key="3">
    <source>
        <dbReference type="EMBL" id="SKC57778.1"/>
    </source>
</evidence>
<name>A0A1T5K2S5_9GAMM</name>
<organism evidence="3 4">
    <name type="scientific">Pseudoxanthomonas indica</name>
    <dbReference type="NCBI Taxonomy" id="428993"/>
    <lineage>
        <taxon>Bacteria</taxon>
        <taxon>Pseudomonadati</taxon>
        <taxon>Pseudomonadota</taxon>
        <taxon>Gammaproteobacteria</taxon>
        <taxon>Lysobacterales</taxon>
        <taxon>Lysobacteraceae</taxon>
        <taxon>Pseudoxanthomonas</taxon>
    </lineage>
</organism>
<proteinExistence type="predicted"/>
<dbReference type="STRING" id="428993.SAMN06296058_1295"/>